<reference evidence="2" key="1">
    <citation type="journal article" date="2019" name="Int. J. Syst. Evol. Microbiol.">
        <title>The Global Catalogue of Microorganisms (GCM) 10K type strain sequencing project: providing services to taxonomists for standard genome sequencing and annotation.</title>
        <authorList>
            <consortium name="The Broad Institute Genomics Platform"/>
            <consortium name="The Broad Institute Genome Sequencing Center for Infectious Disease"/>
            <person name="Wu L."/>
            <person name="Ma J."/>
        </authorList>
    </citation>
    <scope>NUCLEOTIDE SEQUENCE [LARGE SCALE GENOMIC DNA]</scope>
    <source>
        <strain evidence="2">KCTC 3950</strain>
    </source>
</reference>
<dbReference type="Proteomes" id="UP001597541">
    <property type="component" value="Unassembled WGS sequence"/>
</dbReference>
<keyword evidence="2" id="KW-1185">Reference proteome</keyword>
<proteinExistence type="predicted"/>
<sequence length="74" mass="8567">MEQYQMLIGVVIEKLNETYQDVVKNREGLQGILSMHTEEERANAPELLTISELHRAYDEFADLLESRFPGLKSQ</sequence>
<protein>
    <submittedName>
        <fullName evidence="1">Uncharacterized protein</fullName>
    </submittedName>
</protein>
<evidence type="ECO:0000313" key="1">
    <source>
        <dbReference type="EMBL" id="MFD2613368.1"/>
    </source>
</evidence>
<dbReference type="RefSeq" id="WP_377603365.1">
    <property type="nucleotide sequence ID" value="NZ_JBHUME010000008.1"/>
</dbReference>
<organism evidence="1 2">
    <name type="scientific">Paenibacillus gansuensis</name>
    <dbReference type="NCBI Taxonomy" id="306542"/>
    <lineage>
        <taxon>Bacteria</taxon>
        <taxon>Bacillati</taxon>
        <taxon>Bacillota</taxon>
        <taxon>Bacilli</taxon>
        <taxon>Bacillales</taxon>
        <taxon>Paenibacillaceae</taxon>
        <taxon>Paenibacillus</taxon>
    </lineage>
</organism>
<gene>
    <name evidence="1" type="ORF">ACFSUF_13135</name>
</gene>
<accession>A0ABW5PEE9</accession>
<name>A0ABW5PEE9_9BACL</name>
<evidence type="ECO:0000313" key="2">
    <source>
        <dbReference type="Proteomes" id="UP001597541"/>
    </source>
</evidence>
<comment type="caution">
    <text evidence="1">The sequence shown here is derived from an EMBL/GenBank/DDBJ whole genome shotgun (WGS) entry which is preliminary data.</text>
</comment>
<dbReference type="EMBL" id="JBHUME010000008">
    <property type="protein sequence ID" value="MFD2613368.1"/>
    <property type="molecule type" value="Genomic_DNA"/>
</dbReference>